<reference evidence="7" key="2">
    <citation type="submission" date="2020-05" db="UniProtKB">
        <authorList>
            <consortium name="EnsemblMetazoa"/>
        </authorList>
    </citation>
    <scope>IDENTIFICATION</scope>
    <source>
        <strain evidence="7">FAR1</strain>
    </source>
</reference>
<reference evidence="8" key="1">
    <citation type="submission" date="2014-01" db="EMBL/GenBank/DDBJ databases">
        <title>The Genome Sequence of Anopheles farauti FAR1 (V2).</title>
        <authorList>
            <consortium name="The Broad Institute Genomics Platform"/>
            <person name="Neafsey D.E."/>
            <person name="Besansky N."/>
            <person name="Howell P."/>
            <person name="Walton C."/>
            <person name="Young S.K."/>
            <person name="Zeng Q."/>
            <person name="Gargeya S."/>
            <person name="Fitzgerald M."/>
            <person name="Haas B."/>
            <person name="Abouelleil A."/>
            <person name="Allen A.W."/>
            <person name="Alvarado L."/>
            <person name="Arachchi H.M."/>
            <person name="Berlin A.M."/>
            <person name="Chapman S.B."/>
            <person name="Gainer-Dewar J."/>
            <person name="Goldberg J."/>
            <person name="Griggs A."/>
            <person name="Gujja S."/>
            <person name="Hansen M."/>
            <person name="Howarth C."/>
            <person name="Imamovic A."/>
            <person name="Ireland A."/>
            <person name="Larimer J."/>
            <person name="McCowan C."/>
            <person name="Murphy C."/>
            <person name="Pearson M."/>
            <person name="Poon T.W."/>
            <person name="Priest M."/>
            <person name="Roberts A."/>
            <person name="Saif S."/>
            <person name="Shea T."/>
            <person name="Sisk P."/>
            <person name="Sykes S."/>
            <person name="Wortman J."/>
            <person name="Nusbaum C."/>
            <person name="Birren B."/>
        </authorList>
    </citation>
    <scope>NUCLEOTIDE SEQUENCE [LARGE SCALE GENOMIC DNA]</scope>
    <source>
        <strain evidence="8">FAR1</strain>
    </source>
</reference>
<keyword evidence="8" id="KW-1185">Reference proteome</keyword>
<dbReference type="EMBL" id="AXCN02001147">
    <property type="status" value="NOT_ANNOTATED_CDS"/>
    <property type="molecule type" value="Genomic_DNA"/>
</dbReference>
<evidence type="ECO:0000313" key="7">
    <source>
        <dbReference type="EnsemblMetazoa" id="AFAF021826-PA"/>
    </source>
</evidence>
<feature type="compositionally biased region" description="Low complexity" evidence="5">
    <location>
        <begin position="262"/>
        <end position="286"/>
    </location>
</feature>
<dbReference type="GO" id="GO:0005886">
    <property type="term" value="C:plasma membrane"/>
    <property type="evidence" value="ECO:0007669"/>
    <property type="project" value="TreeGrafter"/>
</dbReference>
<evidence type="ECO:0000256" key="2">
    <source>
        <dbReference type="ARBA" id="ARBA00022692"/>
    </source>
</evidence>
<feature type="compositionally biased region" description="Gly residues" evidence="5">
    <location>
        <begin position="847"/>
        <end position="867"/>
    </location>
</feature>
<feature type="transmembrane region" description="Helical" evidence="6">
    <location>
        <begin position="436"/>
        <end position="460"/>
    </location>
</feature>
<feature type="compositionally biased region" description="Polar residues" evidence="5">
    <location>
        <begin position="89"/>
        <end position="102"/>
    </location>
</feature>
<feature type="transmembrane region" description="Helical" evidence="6">
    <location>
        <begin position="392"/>
        <end position="416"/>
    </location>
</feature>
<feature type="region of interest" description="Disordered" evidence="5">
    <location>
        <begin position="833"/>
        <end position="867"/>
    </location>
</feature>
<sequence>MFVMLSVRTTTTVRERHAETVQKAININQLIRNISNRKHRKPRTTETQQRDQSELNGATAFSSIINDSISSSSSSSSNKNHNNRRNSNYKESTGKEFNNAKQNNNCLLIGNNSNHSSNNNINRHYHSSSNTSETKPTDCNHPQHRPKTINIDRNCNSVHSRVTGKLDKTVPLIGTVVVPTTNSTATVIIEQQGTSLPSPTSPVTLCTISQPHRYRLPADIRKLSVQLAKPQNEHVPARKVHTELVLTATVRPTIRTVTAEGPTTTTTTTTPPTATTTTTSTTTPTTIACSIAPPEQQQTSSSTASNLNVNQQSDQQASEKGKSKFLLPELNNFRKPPTVQVPVATILNDLSPVPAPVKVTNKITNSNPMSPMTPAGLQSNSPDVKAMRYYRLWIYTCNAVLLMAVIVFCGVAGKILLSDYKRLLVNGLSLTQPSFIYAYLALLVQSGFLQLIGCLGALRLSEKLLNAYWLLLLVLLIGDAMLGIFWMFKFDKVMHDLQPMLRYRLAHEYGNSPELTELWDRLQNEGRCCGVTGPQDFALNPNRTYPTSCCTSDITEQISIGRRPLASAIVFRGEDPAAAVAAATELAASTIKDTLLMSRNFSELSEPWSLITASSGGSSTSASTVPLQQSNGAAGSIGSTSSSSSFSSSHGSSSFSSTTGSSSTGAVAIGATNSVSVGEMEELKTIVTCRAVYPQGCADRIVSWLRHTADILFVLGYCVIAFLKLCFLGILRYEIKEMIQKIKLLQTEMSGAILNGVDCDQQQIQQQVTSTSVNGGIHAEPKVGNRDRERTRVGSAESERESLLTQENTPKQLLKHKQLYTCINEQQQQQQQQTQQQHSCGQSSLAGGSGTTGGGGGGGGPMTGGVGGCESDTNSNCALLVDDNNGPALLSAATGTTKTINGNNNYELCEFDAKVPTYSVALTTRVLGPIVGSRYFSPPNARQASPPTPQHDRLRPYQHHQNRQETSECTDGY</sequence>
<dbReference type="STRING" id="69004.A0A3F2YX64"/>
<feature type="transmembrane region" description="Helical" evidence="6">
    <location>
        <begin position="467"/>
        <end position="488"/>
    </location>
</feature>
<dbReference type="InterPro" id="IPR008952">
    <property type="entry name" value="Tetraspanin_EC2_sf"/>
</dbReference>
<keyword evidence="3 6" id="KW-1133">Transmembrane helix</keyword>
<feature type="compositionally biased region" description="Basic and acidic residues" evidence="5">
    <location>
        <begin position="779"/>
        <end position="802"/>
    </location>
</feature>
<feature type="region of interest" description="Disordered" evidence="5">
    <location>
        <begin position="937"/>
        <end position="973"/>
    </location>
</feature>
<dbReference type="EnsemblMetazoa" id="AFAF021826-RA">
    <property type="protein sequence ID" value="AFAF021826-PA"/>
    <property type="gene ID" value="AFAF021826"/>
</dbReference>
<evidence type="ECO:0000256" key="1">
    <source>
        <dbReference type="ARBA" id="ARBA00004141"/>
    </source>
</evidence>
<protein>
    <recommendedName>
        <fullName evidence="9">Tetraspanin</fullName>
    </recommendedName>
</protein>
<dbReference type="CDD" id="cd03127">
    <property type="entry name" value="tetraspanin_LEL"/>
    <property type="match status" value="1"/>
</dbReference>
<comment type="subcellular location">
    <subcellularLocation>
        <location evidence="1">Membrane</location>
        <topology evidence="1">Multi-pass membrane protein</topology>
    </subcellularLocation>
</comment>
<dbReference type="PANTHER" id="PTHR19282">
    <property type="entry name" value="TETRASPANIN"/>
    <property type="match status" value="1"/>
</dbReference>
<dbReference type="AlphaFoldDB" id="A0A3F2YX64"/>
<feature type="compositionally biased region" description="Low complexity" evidence="5">
    <location>
        <begin position="103"/>
        <end position="130"/>
    </location>
</feature>
<keyword evidence="4 6" id="KW-0472">Membrane</keyword>
<dbReference type="Pfam" id="PF00335">
    <property type="entry name" value="Tetraspanin"/>
    <property type="match status" value="1"/>
</dbReference>
<dbReference type="VEuPathDB" id="VectorBase:AFAF021826"/>
<evidence type="ECO:0008006" key="9">
    <source>
        <dbReference type="Google" id="ProtNLM"/>
    </source>
</evidence>
<feature type="region of interest" description="Disordered" evidence="5">
    <location>
        <begin position="258"/>
        <end position="321"/>
    </location>
</feature>
<accession>A0A3F2YX64</accession>
<keyword evidence="2 6" id="KW-0812">Transmembrane</keyword>
<evidence type="ECO:0000313" key="8">
    <source>
        <dbReference type="Proteomes" id="UP000075886"/>
    </source>
</evidence>
<dbReference type="Proteomes" id="UP000075886">
    <property type="component" value="Unassembled WGS sequence"/>
</dbReference>
<evidence type="ECO:0000256" key="3">
    <source>
        <dbReference type="ARBA" id="ARBA00022989"/>
    </source>
</evidence>
<evidence type="ECO:0000256" key="4">
    <source>
        <dbReference type="ARBA" id="ARBA00023136"/>
    </source>
</evidence>
<name>A0A3F2YX64_9DIPT</name>
<dbReference type="Gene3D" id="1.10.1450.10">
    <property type="entry name" value="Tetraspanin"/>
    <property type="match status" value="1"/>
</dbReference>
<dbReference type="InterPro" id="IPR018499">
    <property type="entry name" value="Tetraspanin/Peripherin"/>
</dbReference>
<feature type="region of interest" description="Disordered" evidence="5">
    <location>
        <begin position="32"/>
        <end position="147"/>
    </location>
</feature>
<dbReference type="SUPFAM" id="SSF48652">
    <property type="entry name" value="Tetraspanin"/>
    <property type="match status" value="1"/>
</dbReference>
<proteinExistence type="predicted"/>
<dbReference type="FunFam" id="1.10.1450.10:FF:000045">
    <property type="entry name" value="AGAP013391-PA"/>
    <property type="match status" value="1"/>
</dbReference>
<feature type="compositionally biased region" description="Low complexity" evidence="5">
    <location>
        <begin position="62"/>
        <end position="80"/>
    </location>
</feature>
<evidence type="ECO:0000256" key="6">
    <source>
        <dbReference type="SAM" id="Phobius"/>
    </source>
</evidence>
<evidence type="ECO:0000256" key="5">
    <source>
        <dbReference type="SAM" id="MobiDB-lite"/>
    </source>
</evidence>
<dbReference type="PANTHER" id="PTHR19282:SF554">
    <property type="entry name" value="ANTIGEN, PUTATIVE-RELATED"/>
    <property type="match status" value="1"/>
</dbReference>
<feature type="transmembrane region" description="Helical" evidence="6">
    <location>
        <begin position="711"/>
        <end position="731"/>
    </location>
</feature>
<organism evidence="7 8">
    <name type="scientific">Anopheles farauti</name>
    <dbReference type="NCBI Taxonomy" id="69004"/>
    <lineage>
        <taxon>Eukaryota</taxon>
        <taxon>Metazoa</taxon>
        <taxon>Ecdysozoa</taxon>
        <taxon>Arthropoda</taxon>
        <taxon>Hexapoda</taxon>
        <taxon>Insecta</taxon>
        <taxon>Pterygota</taxon>
        <taxon>Neoptera</taxon>
        <taxon>Endopterygota</taxon>
        <taxon>Diptera</taxon>
        <taxon>Nematocera</taxon>
        <taxon>Culicoidea</taxon>
        <taxon>Culicidae</taxon>
        <taxon>Anophelinae</taxon>
        <taxon>Anopheles</taxon>
    </lineage>
</organism>
<feature type="compositionally biased region" description="Polar residues" evidence="5">
    <location>
        <begin position="295"/>
        <end position="316"/>
    </location>
</feature>
<feature type="region of interest" description="Disordered" evidence="5">
    <location>
        <begin position="770"/>
        <end position="808"/>
    </location>
</feature>